<comment type="caution">
    <text evidence="5">The sequence shown here is derived from an EMBL/GenBank/DDBJ whole genome shotgun (WGS) entry which is preliminary data.</text>
</comment>
<dbReference type="Proteomes" id="UP000691718">
    <property type="component" value="Unassembled WGS sequence"/>
</dbReference>
<evidence type="ECO:0000256" key="4">
    <source>
        <dbReference type="SAM" id="MobiDB-lite"/>
    </source>
</evidence>
<dbReference type="EMBL" id="CAJQZP010000171">
    <property type="protein sequence ID" value="CAG4942915.1"/>
    <property type="molecule type" value="Genomic_DNA"/>
</dbReference>
<name>A0A8S3W5Y2_PARAO</name>
<keyword evidence="3" id="KW-0677">Repeat</keyword>
<dbReference type="OrthoDB" id="542917at2759"/>
<protein>
    <submittedName>
        <fullName evidence="5">(apollo) hypothetical protein</fullName>
    </submittedName>
</protein>
<evidence type="ECO:0000256" key="1">
    <source>
        <dbReference type="ARBA" id="ARBA00022448"/>
    </source>
</evidence>
<dbReference type="GO" id="GO:0007029">
    <property type="term" value="P:endoplasmic reticulum organization"/>
    <property type="evidence" value="ECO:0007669"/>
    <property type="project" value="TreeGrafter"/>
</dbReference>
<feature type="compositionally biased region" description="Low complexity" evidence="4">
    <location>
        <begin position="453"/>
        <end position="464"/>
    </location>
</feature>
<evidence type="ECO:0000313" key="5">
    <source>
        <dbReference type="EMBL" id="CAG4942915.1"/>
    </source>
</evidence>
<sequence>MLRVRDARARAVSRAWRARRRCAGAARGASAAAAPRRRGTETYTAGMLCYVCYVCAARELVPLVGRGGRDAGALIQRELALLLRRAAAARGRTPQEDKLDMSLNEYANRLAEQGCLQSALAALQGTQHELAHRLQRALGLLQNERGAAQVGTQHQRQHQYGAHTAAHVQSRTHAHPTTHNDLANAFGPGVAAAGEPGWQQPARPASVGTPHGGITSRSKYKVDPSVQAAPMYNQYSYNNPVTSQPPSYGFNSPLPDQYSAASIPNPGYTPANTINPINPAPLNPMNPLNPTPNPLNPTPMNPLNHAPMNPVNSVAASVAPAQAANGGYYAPAKSVPPGWNDPPMMTSKSKHVGTEEMSAMHAGTRQWGHIIENRRHVERQTEGAVPAVSQAPITHPLFGAEPQHVPLMPHQPTPTHMPMPMPTPTQNPTLQQPYTNQQQFYPEQPNYAPYAQQAQPAYTQQVESQPPPEPTPVQKPPIPQEHAVIQAVFDGLHADCCQRASNPQMKRKLEDIQRRLEMLYDLLREHKLSGGALSALHACAESARGAQWEAALRAAAALAAGEDFAAAASFLPGLKLLLQLAAHAHQRVT</sequence>
<keyword evidence="1" id="KW-0813">Transport</keyword>
<feature type="compositionally biased region" description="Pro residues" evidence="4">
    <location>
        <begin position="465"/>
        <end position="476"/>
    </location>
</feature>
<proteinExistence type="predicted"/>
<keyword evidence="6" id="KW-1185">Reference proteome</keyword>
<evidence type="ECO:0000256" key="2">
    <source>
        <dbReference type="ARBA" id="ARBA00022574"/>
    </source>
</evidence>
<dbReference type="GO" id="GO:0030127">
    <property type="term" value="C:COPII vesicle coat"/>
    <property type="evidence" value="ECO:0007669"/>
    <property type="project" value="TreeGrafter"/>
</dbReference>
<evidence type="ECO:0000256" key="3">
    <source>
        <dbReference type="ARBA" id="ARBA00022737"/>
    </source>
</evidence>
<dbReference type="AlphaFoldDB" id="A0A8S3W5Y2"/>
<dbReference type="GO" id="GO:0070971">
    <property type="term" value="C:endoplasmic reticulum exit site"/>
    <property type="evidence" value="ECO:0007669"/>
    <property type="project" value="TreeGrafter"/>
</dbReference>
<feature type="region of interest" description="Disordered" evidence="4">
    <location>
        <begin position="453"/>
        <end position="476"/>
    </location>
</feature>
<dbReference type="PANTHER" id="PTHR13923">
    <property type="entry name" value="SEC31-RELATED PROTEIN"/>
    <property type="match status" value="1"/>
</dbReference>
<dbReference type="PANTHER" id="PTHR13923:SF11">
    <property type="entry name" value="SECRETORY 31, ISOFORM D"/>
    <property type="match status" value="1"/>
</dbReference>
<reference evidence="5" key="1">
    <citation type="submission" date="2021-04" db="EMBL/GenBank/DDBJ databases">
        <authorList>
            <person name="Tunstrom K."/>
        </authorList>
    </citation>
    <scope>NUCLEOTIDE SEQUENCE</scope>
</reference>
<dbReference type="InterPro" id="IPR040251">
    <property type="entry name" value="SEC31-like"/>
</dbReference>
<gene>
    <name evidence="5" type="ORF">PAPOLLO_LOCUS2564</name>
</gene>
<dbReference type="GO" id="GO:0005198">
    <property type="term" value="F:structural molecule activity"/>
    <property type="evidence" value="ECO:0007669"/>
    <property type="project" value="TreeGrafter"/>
</dbReference>
<keyword evidence="2" id="KW-0853">WD repeat</keyword>
<dbReference type="GO" id="GO:0090110">
    <property type="term" value="P:COPII-coated vesicle cargo loading"/>
    <property type="evidence" value="ECO:0007669"/>
    <property type="project" value="TreeGrafter"/>
</dbReference>
<evidence type="ECO:0000313" key="6">
    <source>
        <dbReference type="Proteomes" id="UP000691718"/>
    </source>
</evidence>
<accession>A0A8S3W5Y2</accession>
<organism evidence="5 6">
    <name type="scientific">Parnassius apollo</name>
    <name type="common">Apollo butterfly</name>
    <name type="synonym">Papilio apollo</name>
    <dbReference type="NCBI Taxonomy" id="110799"/>
    <lineage>
        <taxon>Eukaryota</taxon>
        <taxon>Metazoa</taxon>
        <taxon>Ecdysozoa</taxon>
        <taxon>Arthropoda</taxon>
        <taxon>Hexapoda</taxon>
        <taxon>Insecta</taxon>
        <taxon>Pterygota</taxon>
        <taxon>Neoptera</taxon>
        <taxon>Endopterygota</taxon>
        <taxon>Lepidoptera</taxon>
        <taxon>Glossata</taxon>
        <taxon>Ditrysia</taxon>
        <taxon>Papilionoidea</taxon>
        <taxon>Papilionidae</taxon>
        <taxon>Parnassiinae</taxon>
        <taxon>Parnassini</taxon>
        <taxon>Parnassius</taxon>
        <taxon>Parnassius</taxon>
    </lineage>
</organism>